<dbReference type="FunFam" id="3.40.50.10860:FF:000002">
    <property type="entry name" value="Glutamate dehydrogenase"/>
    <property type="match status" value="1"/>
</dbReference>
<dbReference type="EMBL" id="HBHY01015198">
    <property type="protein sequence ID" value="CAE0144283.1"/>
    <property type="molecule type" value="Transcribed_RNA"/>
</dbReference>
<dbReference type="EC" id="1.4.1.4" evidence="2"/>
<dbReference type="GO" id="GO:0005829">
    <property type="term" value="C:cytosol"/>
    <property type="evidence" value="ECO:0007669"/>
    <property type="project" value="TreeGrafter"/>
</dbReference>
<keyword evidence="3 4" id="KW-0560">Oxidoreductase</keyword>
<dbReference type="InterPro" id="IPR036291">
    <property type="entry name" value="NAD(P)-bd_dom_sf"/>
</dbReference>
<gene>
    <name evidence="7" type="ORF">PSIN1315_LOCUS9787</name>
</gene>
<dbReference type="Gene3D" id="1.10.285.10">
    <property type="entry name" value="Glutamate Dehydrogenase, chain A, domain 3"/>
    <property type="match status" value="2"/>
</dbReference>
<dbReference type="Pfam" id="PF02812">
    <property type="entry name" value="ELFV_dehydrog_N"/>
    <property type="match status" value="1"/>
</dbReference>
<dbReference type="PRINTS" id="PR00082">
    <property type="entry name" value="GLFDHDRGNASE"/>
</dbReference>
<comment type="similarity">
    <text evidence="1 4">Belongs to the Glu/Leu/Phe/Val dehydrogenases family.</text>
</comment>
<dbReference type="InterPro" id="IPR006096">
    <property type="entry name" value="Glu/Leu/Phe/Val/Trp_DH_C"/>
</dbReference>
<dbReference type="SMART" id="SM00839">
    <property type="entry name" value="ELFV_dehydrog"/>
    <property type="match status" value="1"/>
</dbReference>
<dbReference type="NCBIfam" id="NF006929">
    <property type="entry name" value="PRK09414.1"/>
    <property type="match status" value="1"/>
</dbReference>
<dbReference type="FunFam" id="3.40.50.720:FF:000030">
    <property type="entry name" value="Glutamate dehydrogenase"/>
    <property type="match status" value="1"/>
</dbReference>
<sequence length="566" mass="60405">MALAASRAAQVAASHPAARASRRRVARAAAPGDASKSDAFFKGTLSAGPSAFETRYNTATLGPDSGWDDTAEAQAVARVHLMANELYQRVAARNAGETEFLQAFREVLDTLMPLFERENKYLKVLEVIAEPERAHSFRVPWVDDHGKQQVNRGFRVQFSSALGPYKGGLRFHPTVNLSIIKFLGFEQIFKNSLTGLPIGGGKGGSDFDPKGKSDGEILRFCQSFCTSLSEYIGPNIDVPAGDIGVGGREIGYMYGQYKRLTRSFEGAFTGKDPKWGGSLIRPEATGYGTVYFLRRMVQVRGEELKDQRVLLSGAGNVAQYAAEKLLHEGAVPLTMSDSTGYVYAEGGFDEGLLQAVKHAKNVQRTGLRAAAAASGGRLQFCSQAANAMKPSTTATITGSHLHPHPSRPWGTCSADIALPCATQNELDLADAKALISAGVSMVVEGANMPCTAEAAEFLIAKGVAFGPAKAANAGGVAVSALEMTQNSMRLPWTSKQVDDKLQEIMARIFQDCARTAADYGAPNNLRLGANVAGFLNQGSQLGRRAGRGLARKVCWAGSTSKEADIV</sequence>
<evidence type="ECO:0000256" key="5">
    <source>
        <dbReference type="SAM" id="MobiDB-lite"/>
    </source>
</evidence>
<protein>
    <recommendedName>
        <fullName evidence="2">glutamate dehydrogenase (NADP(+))</fullName>
        <ecNumber evidence="2">1.4.1.4</ecNumber>
    </recommendedName>
</protein>
<dbReference type="AlphaFoldDB" id="A0A7S3FG62"/>
<name>A0A7S3FG62_9VIRI</name>
<evidence type="ECO:0000256" key="3">
    <source>
        <dbReference type="ARBA" id="ARBA00023002"/>
    </source>
</evidence>
<dbReference type="GO" id="GO:0006537">
    <property type="term" value="P:glutamate biosynthetic process"/>
    <property type="evidence" value="ECO:0007669"/>
    <property type="project" value="TreeGrafter"/>
</dbReference>
<evidence type="ECO:0000256" key="2">
    <source>
        <dbReference type="ARBA" id="ARBA00012907"/>
    </source>
</evidence>
<feature type="domain" description="Glutamate/phenylalanine/leucine/valine/L-tryptophan dehydrogenase C-terminal" evidence="6">
    <location>
        <begin position="278"/>
        <end position="538"/>
    </location>
</feature>
<evidence type="ECO:0000313" key="7">
    <source>
        <dbReference type="EMBL" id="CAE0144283.1"/>
    </source>
</evidence>
<dbReference type="InterPro" id="IPR050724">
    <property type="entry name" value="Glu_Leu_Phe_Val_DH"/>
</dbReference>
<organism evidence="7">
    <name type="scientific">Prasinoderma singulare</name>
    <dbReference type="NCBI Taxonomy" id="676789"/>
    <lineage>
        <taxon>Eukaryota</taxon>
        <taxon>Viridiplantae</taxon>
        <taxon>Prasinodermophyta</taxon>
        <taxon>Prasinodermophyceae</taxon>
        <taxon>Prasinodermales</taxon>
        <taxon>Prasinodermaceae</taxon>
        <taxon>Prasinoderma</taxon>
    </lineage>
</organism>
<dbReference type="Pfam" id="PF00208">
    <property type="entry name" value="ELFV_dehydrog"/>
    <property type="match status" value="1"/>
</dbReference>
<evidence type="ECO:0000259" key="6">
    <source>
        <dbReference type="SMART" id="SM00839"/>
    </source>
</evidence>
<dbReference type="SUPFAM" id="SSF51735">
    <property type="entry name" value="NAD(P)-binding Rossmann-fold domains"/>
    <property type="match status" value="1"/>
</dbReference>
<dbReference type="InterPro" id="IPR046346">
    <property type="entry name" value="Aminoacid_DH-like_N_sf"/>
</dbReference>
<evidence type="ECO:0000256" key="4">
    <source>
        <dbReference type="RuleBase" id="RU004417"/>
    </source>
</evidence>
<dbReference type="PROSITE" id="PS00074">
    <property type="entry name" value="GLFV_DEHYDROGENASE"/>
    <property type="match status" value="1"/>
</dbReference>
<dbReference type="Gene3D" id="3.40.50.10860">
    <property type="entry name" value="Leucine Dehydrogenase, chain A, domain 1"/>
    <property type="match status" value="1"/>
</dbReference>
<dbReference type="InterPro" id="IPR006097">
    <property type="entry name" value="Glu/Leu/Phe/Val/Trp_DH_dimer"/>
</dbReference>
<dbReference type="SUPFAM" id="SSF53223">
    <property type="entry name" value="Aminoacid dehydrogenase-like, N-terminal domain"/>
    <property type="match status" value="1"/>
</dbReference>
<dbReference type="Gene3D" id="3.40.50.720">
    <property type="entry name" value="NAD(P)-binding Rossmann-like Domain"/>
    <property type="match status" value="1"/>
</dbReference>
<dbReference type="InterPro" id="IPR006095">
    <property type="entry name" value="Glu/Leu/Phe/Val/Trp_DH"/>
</dbReference>
<dbReference type="InterPro" id="IPR033524">
    <property type="entry name" value="Glu/Leu/Phe/Val_DH_AS"/>
</dbReference>
<reference evidence="7" key="1">
    <citation type="submission" date="2021-01" db="EMBL/GenBank/DDBJ databases">
        <authorList>
            <person name="Corre E."/>
            <person name="Pelletier E."/>
            <person name="Niang G."/>
            <person name="Scheremetjew M."/>
            <person name="Finn R."/>
            <person name="Kale V."/>
            <person name="Holt S."/>
            <person name="Cochrane G."/>
            <person name="Meng A."/>
            <person name="Brown T."/>
            <person name="Cohen L."/>
        </authorList>
    </citation>
    <scope>NUCLEOTIDE SEQUENCE</scope>
    <source>
        <strain evidence="7">RCC927</strain>
    </source>
</reference>
<proteinExistence type="inferred from homology"/>
<feature type="region of interest" description="Disordered" evidence="5">
    <location>
        <begin position="13"/>
        <end position="35"/>
    </location>
</feature>
<dbReference type="PANTHER" id="PTHR43571">
    <property type="entry name" value="NADP-SPECIFIC GLUTAMATE DEHYDROGENASE 1-RELATED"/>
    <property type="match status" value="1"/>
</dbReference>
<accession>A0A7S3FG62</accession>
<evidence type="ECO:0000256" key="1">
    <source>
        <dbReference type="ARBA" id="ARBA00006382"/>
    </source>
</evidence>
<dbReference type="PANTHER" id="PTHR43571:SF1">
    <property type="entry name" value="NADP-SPECIFIC GLUTAMATE DEHYDROGENASE 1-RELATED"/>
    <property type="match status" value="1"/>
</dbReference>
<dbReference type="GO" id="GO:0004354">
    <property type="term" value="F:glutamate dehydrogenase (NADP+) activity"/>
    <property type="evidence" value="ECO:0007669"/>
    <property type="project" value="UniProtKB-EC"/>
</dbReference>